<feature type="compositionally biased region" description="Basic and acidic residues" evidence="1">
    <location>
        <begin position="193"/>
        <end position="202"/>
    </location>
</feature>
<dbReference type="OrthoDB" id="1304017at2759"/>
<accession>A0A484LBF1</accession>
<dbReference type="PANTHER" id="PTHR45023:SF13">
    <property type="entry name" value="PUTATIVE-RELATED"/>
    <property type="match status" value="1"/>
</dbReference>
<gene>
    <name evidence="3" type="ORF">CCAM_LOCUS15409</name>
</gene>
<dbReference type="InterPro" id="IPR044822">
    <property type="entry name" value="Myb_DNA-bind_4"/>
</dbReference>
<evidence type="ECO:0000313" key="3">
    <source>
        <dbReference type="EMBL" id="VFQ73633.1"/>
    </source>
</evidence>
<dbReference type="Proteomes" id="UP000595140">
    <property type="component" value="Unassembled WGS sequence"/>
</dbReference>
<feature type="compositionally biased region" description="Basic residues" evidence="1">
    <location>
        <begin position="59"/>
        <end position="68"/>
    </location>
</feature>
<protein>
    <recommendedName>
        <fullName evidence="2">Myb/SANT-like DNA-binding domain-containing protein</fullName>
    </recommendedName>
</protein>
<proteinExistence type="predicted"/>
<evidence type="ECO:0000256" key="1">
    <source>
        <dbReference type="SAM" id="MobiDB-lite"/>
    </source>
</evidence>
<keyword evidence="4" id="KW-1185">Reference proteome</keyword>
<dbReference type="AlphaFoldDB" id="A0A484LBF1"/>
<reference evidence="3 4" key="1">
    <citation type="submission" date="2018-04" db="EMBL/GenBank/DDBJ databases">
        <authorList>
            <person name="Vogel A."/>
        </authorList>
    </citation>
    <scope>NUCLEOTIDE SEQUENCE [LARGE SCALE GENOMIC DNA]</scope>
</reference>
<dbReference type="Pfam" id="PF13837">
    <property type="entry name" value="Myb_DNA-bind_4"/>
    <property type="match status" value="1"/>
</dbReference>
<dbReference type="EMBL" id="OOIL02001236">
    <property type="protein sequence ID" value="VFQ73633.1"/>
    <property type="molecule type" value="Genomic_DNA"/>
</dbReference>
<evidence type="ECO:0000313" key="4">
    <source>
        <dbReference type="Proteomes" id="UP000595140"/>
    </source>
</evidence>
<organism evidence="3 4">
    <name type="scientific">Cuscuta campestris</name>
    <dbReference type="NCBI Taxonomy" id="132261"/>
    <lineage>
        <taxon>Eukaryota</taxon>
        <taxon>Viridiplantae</taxon>
        <taxon>Streptophyta</taxon>
        <taxon>Embryophyta</taxon>
        <taxon>Tracheophyta</taxon>
        <taxon>Spermatophyta</taxon>
        <taxon>Magnoliopsida</taxon>
        <taxon>eudicotyledons</taxon>
        <taxon>Gunneridae</taxon>
        <taxon>Pentapetalae</taxon>
        <taxon>asterids</taxon>
        <taxon>lamiids</taxon>
        <taxon>Solanales</taxon>
        <taxon>Convolvulaceae</taxon>
        <taxon>Cuscuteae</taxon>
        <taxon>Cuscuta</taxon>
        <taxon>Cuscuta subgen. Grammica</taxon>
        <taxon>Cuscuta sect. Cleistogrammica</taxon>
    </lineage>
</organism>
<feature type="region of interest" description="Disordered" evidence="1">
    <location>
        <begin position="175"/>
        <end position="210"/>
    </location>
</feature>
<feature type="domain" description="Myb/SANT-like DNA-binding" evidence="2">
    <location>
        <begin position="79"/>
        <end position="148"/>
    </location>
</feature>
<name>A0A484LBF1_9ASTE</name>
<sequence>MNPSGSSFFPDNLAPSDVAMLYFQELGDHPPIFETQQLGYVERDSVPETELEPSDSKKSTRWKSHKAKGTMTEAVRSIQKWTPEEECLLASAWADVSEHPIIGSEQTNDAMWNRIEEKFFTAMNNDGSYRTRDQLTSKWSHINHKVRKFIGVYEECARSQRSGTNNADVLRLAATRYQDDEHQGKPQPCHKKERAEEGENKQCVDFIPSP</sequence>
<feature type="region of interest" description="Disordered" evidence="1">
    <location>
        <begin position="44"/>
        <end position="68"/>
    </location>
</feature>
<evidence type="ECO:0000259" key="2">
    <source>
        <dbReference type="Pfam" id="PF13837"/>
    </source>
</evidence>
<dbReference type="PANTHER" id="PTHR45023">
    <property type="match status" value="1"/>
</dbReference>